<evidence type="ECO:0000259" key="2">
    <source>
        <dbReference type="Pfam" id="PF01521"/>
    </source>
</evidence>
<dbReference type="InterPro" id="IPR000361">
    <property type="entry name" value="ATAP_core_dom"/>
</dbReference>
<dbReference type="NCBIfam" id="TIGR00049">
    <property type="entry name" value="iron-sulfur cluster assembly accessory protein"/>
    <property type="match status" value="1"/>
</dbReference>
<feature type="domain" description="Core" evidence="2">
    <location>
        <begin position="11"/>
        <end position="111"/>
    </location>
</feature>
<dbReference type="Pfam" id="PF01521">
    <property type="entry name" value="Fe-S_biosyn"/>
    <property type="match status" value="1"/>
</dbReference>
<evidence type="ECO:0000256" key="1">
    <source>
        <dbReference type="ARBA" id="ARBA00006718"/>
    </source>
</evidence>
<accession>A0ABT1LFM2</accession>
<dbReference type="InterPro" id="IPR035903">
    <property type="entry name" value="HesB-like_dom_sf"/>
</dbReference>
<comment type="similarity">
    <text evidence="1">Belongs to the HesB/IscA family.</text>
</comment>
<dbReference type="SUPFAM" id="SSF89360">
    <property type="entry name" value="HesB-like domain"/>
    <property type="match status" value="1"/>
</dbReference>
<keyword evidence="4" id="KW-1185">Reference proteome</keyword>
<reference evidence="3 4" key="1">
    <citation type="submission" date="2022-07" db="EMBL/GenBank/DDBJ databases">
        <authorList>
            <person name="Li W.-J."/>
            <person name="Deng Q.-Q."/>
        </authorList>
    </citation>
    <scope>NUCLEOTIDE SEQUENCE [LARGE SCALE GENOMIC DNA]</scope>
    <source>
        <strain evidence="3 4">SYSU M60028</strain>
    </source>
</reference>
<protein>
    <submittedName>
        <fullName evidence="3">Iron-sulfur cluster assembly accessory protein</fullName>
    </submittedName>
</protein>
<dbReference type="RefSeq" id="WP_254744829.1">
    <property type="nucleotide sequence ID" value="NZ_JANCLU010000019.1"/>
</dbReference>
<evidence type="ECO:0000313" key="4">
    <source>
        <dbReference type="Proteomes" id="UP001205890"/>
    </source>
</evidence>
<comment type="caution">
    <text evidence="3">The sequence shown here is derived from an EMBL/GenBank/DDBJ whole genome shotgun (WGS) entry which is preliminary data.</text>
</comment>
<organism evidence="3 4">
    <name type="scientific">Alsobacter ponti</name>
    <dbReference type="NCBI Taxonomy" id="2962936"/>
    <lineage>
        <taxon>Bacteria</taxon>
        <taxon>Pseudomonadati</taxon>
        <taxon>Pseudomonadota</taxon>
        <taxon>Alphaproteobacteria</taxon>
        <taxon>Hyphomicrobiales</taxon>
        <taxon>Alsobacteraceae</taxon>
        <taxon>Alsobacter</taxon>
    </lineage>
</organism>
<dbReference type="Gene3D" id="2.60.300.12">
    <property type="entry name" value="HesB-like domain"/>
    <property type="match status" value="1"/>
</dbReference>
<dbReference type="PANTHER" id="PTHR10072">
    <property type="entry name" value="IRON-SULFUR CLUSTER ASSEMBLY PROTEIN"/>
    <property type="match status" value="1"/>
</dbReference>
<dbReference type="EMBL" id="JANCLU010000019">
    <property type="protein sequence ID" value="MCP8940291.1"/>
    <property type="molecule type" value="Genomic_DNA"/>
</dbReference>
<dbReference type="InterPro" id="IPR016092">
    <property type="entry name" value="ATAP"/>
</dbReference>
<dbReference type="Proteomes" id="UP001205890">
    <property type="component" value="Unassembled WGS sequence"/>
</dbReference>
<dbReference type="InterPro" id="IPR050322">
    <property type="entry name" value="Fe-S_cluster_asmbl/transfer"/>
</dbReference>
<gene>
    <name evidence="3" type="ORF">NK718_17330</name>
</gene>
<evidence type="ECO:0000313" key="3">
    <source>
        <dbReference type="EMBL" id="MCP8940291.1"/>
    </source>
</evidence>
<name>A0ABT1LFM2_9HYPH</name>
<dbReference type="PANTHER" id="PTHR10072:SF41">
    <property type="entry name" value="IRON-SULFUR CLUSTER ASSEMBLY 1 HOMOLOG, MITOCHONDRIAL"/>
    <property type="match status" value="1"/>
</dbReference>
<proteinExistence type="inferred from homology"/>
<sequence>MGSLADFKVMSLTDAAAERVRAIVTNSDRPLVGVRVGVRNGGCAGMSYTLDAAESIAPGDEVVRDKGVTVLVDPKAVLFLLGTEMDFVTTKLASQFVFNNPNQTAACGCGESVSLSAASPDALAQRA</sequence>